<keyword evidence="1" id="KW-0677">Repeat</keyword>
<evidence type="ECO:0000256" key="4">
    <source>
        <dbReference type="SAM" id="MobiDB-lite"/>
    </source>
</evidence>
<feature type="compositionally biased region" description="Polar residues" evidence="4">
    <location>
        <begin position="789"/>
        <end position="804"/>
    </location>
</feature>
<dbReference type="Gene3D" id="3.30.70.330">
    <property type="match status" value="6"/>
</dbReference>
<evidence type="ECO:0000313" key="7">
    <source>
        <dbReference type="Proteomes" id="UP000075884"/>
    </source>
</evidence>
<feature type="domain" description="RRM" evidence="5">
    <location>
        <begin position="92"/>
        <end position="170"/>
    </location>
</feature>
<evidence type="ECO:0000256" key="1">
    <source>
        <dbReference type="ARBA" id="ARBA00022737"/>
    </source>
</evidence>
<evidence type="ECO:0000256" key="3">
    <source>
        <dbReference type="PROSITE-ProRule" id="PRU00176"/>
    </source>
</evidence>
<dbReference type="Proteomes" id="UP000075884">
    <property type="component" value="Unassembled WGS sequence"/>
</dbReference>
<feature type="domain" description="RRM" evidence="5">
    <location>
        <begin position="902"/>
        <end position="977"/>
    </location>
</feature>
<dbReference type="Pfam" id="PF00076">
    <property type="entry name" value="RRM_1"/>
    <property type="match status" value="3"/>
</dbReference>
<feature type="compositionally biased region" description="Polar residues" evidence="4">
    <location>
        <begin position="813"/>
        <end position="829"/>
    </location>
</feature>
<dbReference type="SMART" id="SM00360">
    <property type="entry name" value="RRM"/>
    <property type="match status" value="7"/>
</dbReference>
<feature type="region of interest" description="Disordered" evidence="4">
    <location>
        <begin position="776"/>
        <end position="893"/>
    </location>
</feature>
<dbReference type="AlphaFoldDB" id="A0A182NS18"/>
<organism evidence="6 7">
    <name type="scientific">Anopheles dirus</name>
    <dbReference type="NCBI Taxonomy" id="7168"/>
    <lineage>
        <taxon>Eukaryota</taxon>
        <taxon>Metazoa</taxon>
        <taxon>Ecdysozoa</taxon>
        <taxon>Arthropoda</taxon>
        <taxon>Hexapoda</taxon>
        <taxon>Insecta</taxon>
        <taxon>Pterygota</taxon>
        <taxon>Neoptera</taxon>
        <taxon>Endopterygota</taxon>
        <taxon>Diptera</taxon>
        <taxon>Nematocera</taxon>
        <taxon>Culicoidea</taxon>
        <taxon>Culicidae</taxon>
        <taxon>Anophelinae</taxon>
        <taxon>Anopheles</taxon>
    </lineage>
</organism>
<protein>
    <recommendedName>
        <fullName evidence="5">RRM domain-containing protein</fullName>
    </recommendedName>
</protein>
<dbReference type="PROSITE" id="PS50102">
    <property type="entry name" value="RRM"/>
    <property type="match status" value="5"/>
</dbReference>
<dbReference type="CDD" id="cd00590">
    <property type="entry name" value="RRM_SF"/>
    <property type="match status" value="6"/>
</dbReference>
<dbReference type="VEuPathDB" id="VectorBase:ADIR010458"/>
<evidence type="ECO:0000313" key="6">
    <source>
        <dbReference type="EnsemblMetazoa" id="ADIR010458-PA"/>
    </source>
</evidence>
<dbReference type="PANTHER" id="PTHR24012">
    <property type="entry name" value="RNA BINDING PROTEIN"/>
    <property type="match status" value="1"/>
</dbReference>
<dbReference type="EnsemblMetazoa" id="ADIR010458-RA">
    <property type="protein sequence ID" value="ADIR010458-PA"/>
    <property type="gene ID" value="ADIR010458"/>
</dbReference>
<dbReference type="InterPro" id="IPR012677">
    <property type="entry name" value="Nucleotide-bd_a/b_plait_sf"/>
</dbReference>
<dbReference type="InterPro" id="IPR000504">
    <property type="entry name" value="RRM_dom"/>
</dbReference>
<name>A0A182NS18_9DIPT</name>
<evidence type="ECO:0000259" key="5">
    <source>
        <dbReference type="PROSITE" id="PS50102"/>
    </source>
</evidence>
<dbReference type="STRING" id="7168.A0A182NS18"/>
<feature type="domain" description="RRM" evidence="5">
    <location>
        <begin position="197"/>
        <end position="279"/>
    </location>
</feature>
<proteinExistence type="predicted"/>
<evidence type="ECO:0000256" key="2">
    <source>
        <dbReference type="ARBA" id="ARBA00022884"/>
    </source>
</evidence>
<sequence length="1067" mass="120298">MGEKEEHDYYFGNLPKTASEVELRTFLKEYGDITRFEYRLAKCTYCPTKIAYIVFSKALESDAMEELNKKTFQQKRLFVCSTKSEKFFTPLLSVVVRYLNEHISEEDLYKHFSTIGPVECVQKPAHNYAYVSFRDNSSIRRAFEMKQSVKGIEPYIVAVRRKISMFLEPRKPMAYASLKEKCKKLDLVYNPAAENEATMLVTNIPRDTEEDDVLEFLGKFGKIVDWEMQKSSTCVMSNVGYVTYQHPKMARTAYLCCPLNFQGFGMDVYNRLVLYTSKDSDQTVIIRRTSVCEYSGTVGRLIGLFNELLSLADLTNDEIYEQCAEYGRVEYIQRMDAVNYNTIVRLDTEKAAMKVTYIKHIAGEEVVIRFYTAKMYVAPTLASRATNKSVPPKRSRKESMLLHISDIEERRNLTMLPTTDNGSYFNVNPLFYRNEVQVWNYAPRQGLVEFREFFKKYGNVINLREMKENDTSTTGVVYLSFETKLEARRVCKLNHSFMCSRRLLILMADQCIMHDPKLCVKVSNLTEEITDEDVHDRFGMIGDVRYVFRPKTDQAVVCMAKEKWQARALKVMCVGRFYVVVSSLLPAGDQQQPAWSTHSMPQVSGPSDWGTYMGPVPTSANGPMGSMPPMGLGPDSWRSLGPPVPPSVPFEMQAGMIPPGGPSMPMPMPGPMDPGLMGGGSQISPRMRSLMQAVEAQMIKSKNFTTLSMGDQFNLVRDVINQCLSYPTFLSMPGDEKIRYLISGTSDFRQINIFTLFTYPEQLKMLSTIESYYRSTCPPGSLPAPAPSEPSQTPGANSLVVLTQDSKDGPATASATRGSVALANNSNDPKASPNPMELDDDDIPPAPSPPPISFRSRSTSPVPDGAANGTARKRPSNNPSSAMAGKVKLAKKRDNEPWAEKPYVFVGNLPKDISQHFVLALFRKYGNILHISEPQSRVPDSTTYVLKFETMHQANMALELNLTMLQGKLLRVELCKRPHKSRPGRAIMVVCTGIYSEVEIFDTFKSCGKISFIRTIEKPEGEVCLIDFEDKESATAALKITYLHNGNRCKATPHEFASPRKPEYIED</sequence>
<keyword evidence="2 3" id="KW-0694">RNA-binding</keyword>
<reference evidence="7" key="1">
    <citation type="submission" date="2013-03" db="EMBL/GenBank/DDBJ databases">
        <title>The Genome Sequence of Anopheles dirus WRAIR2.</title>
        <authorList>
            <consortium name="The Broad Institute Genomics Platform"/>
            <person name="Neafsey D.E."/>
            <person name="Walton C."/>
            <person name="Walker B."/>
            <person name="Young S.K."/>
            <person name="Zeng Q."/>
            <person name="Gargeya S."/>
            <person name="Fitzgerald M."/>
            <person name="Haas B."/>
            <person name="Abouelleil A."/>
            <person name="Allen A.W."/>
            <person name="Alvarado L."/>
            <person name="Arachchi H.M."/>
            <person name="Berlin A.M."/>
            <person name="Chapman S.B."/>
            <person name="Gainer-Dewar J."/>
            <person name="Goldberg J."/>
            <person name="Griggs A."/>
            <person name="Gujja S."/>
            <person name="Hansen M."/>
            <person name="Howarth C."/>
            <person name="Imamovic A."/>
            <person name="Ireland A."/>
            <person name="Larimer J."/>
            <person name="McCowan C."/>
            <person name="Murphy C."/>
            <person name="Pearson M."/>
            <person name="Poon T.W."/>
            <person name="Priest M."/>
            <person name="Roberts A."/>
            <person name="Saif S."/>
            <person name="Shea T."/>
            <person name="Sisk P."/>
            <person name="Sykes S."/>
            <person name="Wortman J."/>
            <person name="Nusbaum C."/>
            <person name="Birren B."/>
        </authorList>
    </citation>
    <scope>NUCLEOTIDE SEQUENCE [LARGE SCALE GENOMIC DNA]</scope>
    <source>
        <strain evidence="7">WRAIR2</strain>
    </source>
</reference>
<dbReference type="InterPro" id="IPR035979">
    <property type="entry name" value="RBD_domain_sf"/>
</dbReference>
<accession>A0A182NS18</accession>
<keyword evidence="7" id="KW-1185">Reference proteome</keyword>
<feature type="domain" description="RRM" evidence="5">
    <location>
        <begin position="7"/>
        <end position="84"/>
    </location>
</feature>
<dbReference type="GO" id="GO:0003723">
    <property type="term" value="F:RNA binding"/>
    <property type="evidence" value="ECO:0007669"/>
    <property type="project" value="UniProtKB-UniRule"/>
</dbReference>
<dbReference type="SUPFAM" id="SSF54928">
    <property type="entry name" value="RNA-binding domain, RBD"/>
    <property type="match status" value="4"/>
</dbReference>
<feature type="domain" description="RRM" evidence="5">
    <location>
        <begin position="434"/>
        <end position="510"/>
    </location>
</feature>
<reference evidence="6" key="2">
    <citation type="submission" date="2020-05" db="UniProtKB">
        <authorList>
            <consortium name="EnsemblMetazoa"/>
        </authorList>
    </citation>
    <scope>IDENTIFICATION</scope>
    <source>
        <strain evidence="6">WRAIR2</strain>
    </source>
</reference>